<dbReference type="Pfam" id="PF00440">
    <property type="entry name" value="TetR_N"/>
    <property type="match status" value="1"/>
</dbReference>
<dbReference type="InterPro" id="IPR001647">
    <property type="entry name" value="HTH_TetR"/>
</dbReference>
<sequence>MEKGMSGARMQEIADRAGINKALLHYYFRSKEQLFKLIIGRAVGNLLPRVLALLEADVDLFEKIRHLVGEYITFVSANSFLPLFVVNEINRDPQFFFKSMVSSEKPRLAGFRRQVDEAVAQGRIRPISATQLLMNIMSLAIFPFMGKPIFKAVLELSEADFKRKLRVAAPKSLNLLSGPFSPDIFLPPV</sequence>
<keyword evidence="5" id="KW-1185">Reference proteome</keyword>
<evidence type="ECO:0000256" key="2">
    <source>
        <dbReference type="PROSITE-ProRule" id="PRU00335"/>
    </source>
</evidence>
<dbReference type="PANTHER" id="PTHR30328:SF54">
    <property type="entry name" value="HTH-TYPE TRANSCRIPTIONAL REPRESSOR SCO4008"/>
    <property type="match status" value="1"/>
</dbReference>
<gene>
    <name evidence="4" type="ORF">ACFQT0_30650</name>
</gene>
<evidence type="ECO:0000259" key="3">
    <source>
        <dbReference type="PROSITE" id="PS50977"/>
    </source>
</evidence>
<proteinExistence type="predicted"/>
<dbReference type="SUPFAM" id="SSF46689">
    <property type="entry name" value="Homeodomain-like"/>
    <property type="match status" value="1"/>
</dbReference>
<dbReference type="Gene3D" id="1.10.357.10">
    <property type="entry name" value="Tetracycline Repressor, domain 2"/>
    <property type="match status" value="1"/>
</dbReference>
<dbReference type="InterPro" id="IPR036271">
    <property type="entry name" value="Tet_transcr_reg_TetR-rel_C_sf"/>
</dbReference>
<evidence type="ECO:0000313" key="4">
    <source>
        <dbReference type="EMBL" id="MFC7671278.1"/>
    </source>
</evidence>
<dbReference type="RefSeq" id="WP_380207286.1">
    <property type="nucleotide sequence ID" value="NZ_JBHTEK010000006.1"/>
</dbReference>
<feature type="domain" description="HTH tetR-type" evidence="3">
    <location>
        <begin position="1"/>
        <end position="46"/>
    </location>
</feature>
<evidence type="ECO:0000256" key="1">
    <source>
        <dbReference type="ARBA" id="ARBA00023125"/>
    </source>
</evidence>
<name>A0ABW2UCM0_9BACT</name>
<evidence type="ECO:0000313" key="5">
    <source>
        <dbReference type="Proteomes" id="UP001596513"/>
    </source>
</evidence>
<dbReference type="SUPFAM" id="SSF48498">
    <property type="entry name" value="Tetracyclin repressor-like, C-terminal domain"/>
    <property type="match status" value="1"/>
</dbReference>
<dbReference type="PROSITE" id="PS50977">
    <property type="entry name" value="HTH_TETR_2"/>
    <property type="match status" value="1"/>
</dbReference>
<protein>
    <submittedName>
        <fullName evidence="4">TetR/AcrR family transcriptional regulator</fullName>
    </submittedName>
</protein>
<feature type="DNA-binding region" description="H-T-H motif" evidence="2">
    <location>
        <begin position="9"/>
        <end position="28"/>
    </location>
</feature>
<accession>A0ABW2UCM0</accession>
<dbReference type="InterPro" id="IPR050109">
    <property type="entry name" value="HTH-type_TetR-like_transc_reg"/>
</dbReference>
<dbReference type="Proteomes" id="UP001596513">
    <property type="component" value="Unassembled WGS sequence"/>
</dbReference>
<keyword evidence="1 2" id="KW-0238">DNA-binding</keyword>
<dbReference type="PANTHER" id="PTHR30328">
    <property type="entry name" value="TRANSCRIPTIONAL REPRESSOR"/>
    <property type="match status" value="1"/>
</dbReference>
<dbReference type="EMBL" id="JBHTEK010000006">
    <property type="protein sequence ID" value="MFC7671278.1"/>
    <property type="molecule type" value="Genomic_DNA"/>
</dbReference>
<dbReference type="InterPro" id="IPR009057">
    <property type="entry name" value="Homeodomain-like_sf"/>
</dbReference>
<organism evidence="4 5">
    <name type="scientific">Hymenobacter humi</name>
    <dbReference type="NCBI Taxonomy" id="1411620"/>
    <lineage>
        <taxon>Bacteria</taxon>
        <taxon>Pseudomonadati</taxon>
        <taxon>Bacteroidota</taxon>
        <taxon>Cytophagia</taxon>
        <taxon>Cytophagales</taxon>
        <taxon>Hymenobacteraceae</taxon>
        <taxon>Hymenobacter</taxon>
    </lineage>
</organism>
<comment type="caution">
    <text evidence="4">The sequence shown here is derived from an EMBL/GenBank/DDBJ whole genome shotgun (WGS) entry which is preliminary data.</text>
</comment>
<reference evidence="5" key="1">
    <citation type="journal article" date="2019" name="Int. J. Syst. Evol. Microbiol.">
        <title>The Global Catalogue of Microorganisms (GCM) 10K type strain sequencing project: providing services to taxonomists for standard genome sequencing and annotation.</title>
        <authorList>
            <consortium name="The Broad Institute Genomics Platform"/>
            <consortium name="The Broad Institute Genome Sequencing Center for Infectious Disease"/>
            <person name="Wu L."/>
            <person name="Ma J."/>
        </authorList>
    </citation>
    <scope>NUCLEOTIDE SEQUENCE [LARGE SCALE GENOMIC DNA]</scope>
    <source>
        <strain evidence="5">JCM 19635</strain>
    </source>
</reference>